<accession>A0A087D0Y2</accession>
<dbReference type="GeneID" id="99711603"/>
<sequence length="63" mass="6786">MKSNKYLTIGLLTGFIVGGCIGVLAWAFLQNLFAISICAGIGMLIGIVIGTLIDYEKNNHQEK</sequence>
<dbReference type="PROSITE" id="PS51257">
    <property type="entry name" value="PROKAR_LIPOPROTEIN"/>
    <property type="match status" value="1"/>
</dbReference>
<dbReference type="EMBL" id="JGZM01000001">
    <property type="protein sequence ID" value="KFI89182.1"/>
    <property type="molecule type" value="Genomic_DNA"/>
</dbReference>
<evidence type="ECO:0000313" key="3">
    <source>
        <dbReference type="Proteomes" id="UP000029040"/>
    </source>
</evidence>
<dbReference type="Proteomes" id="UP000029040">
    <property type="component" value="Unassembled WGS sequence"/>
</dbReference>
<reference evidence="2 3" key="1">
    <citation type="submission" date="2014-03" db="EMBL/GenBank/DDBJ databases">
        <title>Genomics of Bifidobacteria.</title>
        <authorList>
            <person name="Ventura M."/>
            <person name="Milani C."/>
            <person name="Lugli G.A."/>
        </authorList>
    </citation>
    <scope>NUCLEOTIDE SEQUENCE [LARGE SCALE GENOMIC DNA]</scope>
    <source>
        <strain evidence="2 3">LMG 14934</strain>
    </source>
</reference>
<evidence type="ECO:0000313" key="2">
    <source>
        <dbReference type="EMBL" id="KFI89182.1"/>
    </source>
</evidence>
<keyword evidence="1" id="KW-1133">Transmembrane helix</keyword>
<protein>
    <recommendedName>
        <fullName evidence="4">Glycine zipper family protein</fullName>
    </recommendedName>
</protein>
<feature type="transmembrane region" description="Helical" evidence="1">
    <location>
        <begin position="33"/>
        <end position="53"/>
    </location>
</feature>
<proteinExistence type="predicted"/>
<name>A0A087D0Y2_9BIFI</name>
<feature type="transmembrane region" description="Helical" evidence="1">
    <location>
        <begin position="7"/>
        <end position="27"/>
    </location>
</feature>
<gene>
    <name evidence="2" type="ORF">BSAE_5006</name>
</gene>
<dbReference type="RefSeq" id="WP_000841357.1">
    <property type="nucleotide sequence ID" value="NZ_JDTM01000039.1"/>
</dbReference>
<keyword evidence="1" id="KW-0472">Membrane</keyword>
<dbReference type="AlphaFoldDB" id="A0A087D0Y2"/>
<keyword evidence="1" id="KW-0812">Transmembrane</keyword>
<evidence type="ECO:0008006" key="4">
    <source>
        <dbReference type="Google" id="ProtNLM"/>
    </source>
</evidence>
<evidence type="ECO:0000256" key="1">
    <source>
        <dbReference type="SAM" id="Phobius"/>
    </source>
</evidence>
<comment type="caution">
    <text evidence="2">The sequence shown here is derived from an EMBL/GenBank/DDBJ whole genome shotgun (WGS) entry which is preliminary data.</text>
</comment>
<organism evidence="2 3">
    <name type="scientific">Bifidobacterium pullorum subsp. saeculare DSM 6531 = LMG 14934</name>
    <dbReference type="NCBI Taxonomy" id="1437611"/>
    <lineage>
        <taxon>Bacteria</taxon>
        <taxon>Bacillati</taxon>
        <taxon>Actinomycetota</taxon>
        <taxon>Actinomycetes</taxon>
        <taxon>Bifidobacteriales</taxon>
        <taxon>Bifidobacteriaceae</taxon>
        <taxon>Bifidobacterium</taxon>
    </lineage>
</organism>